<feature type="chain" id="PRO_5023098457" evidence="4">
    <location>
        <begin position="35"/>
        <end position="612"/>
    </location>
</feature>
<dbReference type="InterPro" id="IPR023058">
    <property type="entry name" value="PPIase_PpiC_CS"/>
</dbReference>
<proteinExistence type="predicted"/>
<keyword evidence="2" id="KW-0697">Rotamase</keyword>
<dbReference type="InterPro" id="IPR046357">
    <property type="entry name" value="PPIase_dom_sf"/>
</dbReference>
<dbReference type="Proteomes" id="UP000321820">
    <property type="component" value="Chromosome"/>
</dbReference>
<dbReference type="PANTHER" id="PTHR47637">
    <property type="entry name" value="CHAPERONE SURA"/>
    <property type="match status" value="1"/>
</dbReference>
<dbReference type="GO" id="GO:0003755">
    <property type="term" value="F:peptidyl-prolyl cis-trans isomerase activity"/>
    <property type="evidence" value="ECO:0007669"/>
    <property type="project" value="UniProtKB-KW"/>
</dbReference>
<organism evidence="6 7">
    <name type="scientific">Terriglobus albidus</name>
    <dbReference type="NCBI Taxonomy" id="1592106"/>
    <lineage>
        <taxon>Bacteria</taxon>
        <taxon>Pseudomonadati</taxon>
        <taxon>Acidobacteriota</taxon>
        <taxon>Terriglobia</taxon>
        <taxon>Terriglobales</taxon>
        <taxon>Acidobacteriaceae</taxon>
        <taxon>Terriglobus</taxon>
    </lineage>
</organism>
<feature type="compositionally biased region" description="Basic and acidic residues" evidence="3">
    <location>
        <begin position="500"/>
        <end position="530"/>
    </location>
</feature>
<keyword evidence="1 4" id="KW-0732">Signal</keyword>
<dbReference type="KEGG" id="talb:FTW19_09210"/>
<dbReference type="Pfam" id="PF13616">
    <property type="entry name" value="Rotamase_3"/>
    <property type="match status" value="1"/>
</dbReference>
<evidence type="ECO:0000256" key="4">
    <source>
        <dbReference type="SAM" id="SignalP"/>
    </source>
</evidence>
<evidence type="ECO:0000256" key="2">
    <source>
        <dbReference type="PROSITE-ProRule" id="PRU00278"/>
    </source>
</evidence>
<keyword evidence="7" id="KW-1185">Reference proteome</keyword>
<reference evidence="6 7" key="1">
    <citation type="submission" date="2019-08" db="EMBL/GenBank/DDBJ databases">
        <title>Complete genome sequence of Terriglobus albidus strain ORNL.</title>
        <authorList>
            <person name="Podar M."/>
        </authorList>
    </citation>
    <scope>NUCLEOTIDE SEQUENCE [LARGE SCALE GENOMIC DNA]</scope>
    <source>
        <strain evidence="6 7">ORNL</strain>
    </source>
</reference>
<keyword evidence="2 6" id="KW-0413">Isomerase</keyword>
<dbReference type="InterPro" id="IPR000297">
    <property type="entry name" value="PPIase_PpiC"/>
</dbReference>
<dbReference type="AlphaFoldDB" id="A0A5B9EDG8"/>
<dbReference type="SUPFAM" id="SSF109998">
    <property type="entry name" value="Triger factor/SurA peptide-binding domain-like"/>
    <property type="match status" value="1"/>
</dbReference>
<dbReference type="PROSITE" id="PS01096">
    <property type="entry name" value="PPIC_PPIASE_1"/>
    <property type="match status" value="1"/>
</dbReference>
<feature type="region of interest" description="Disordered" evidence="3">
    <location>
        <begin position="408"/>
        <end position="473"/>
    </location>
</feature>
<dbReference type="InterPro" id="IPR027304">
    <property type="entry name" value="Trigger_fact/SurA_dom_sf"/>
</dbReference>
<sequence>MAVQPAGILFRFMTIRPSILTGSASLLLAVSAFAQQQKSSAPRYVSPIAQKQPVNSPTPKAITPDAEVVEDMVVRVNDQIISRSDYERAQQQLEGEITQNRLSPEDADKRRKDLLRDLIDQQLLISKGKELGVNADAEVVRRLDEIRKQNHFDSMEALEKAAREQGVSFEDFKASIRNNIVTGEVVRNEVGRKLQMTHADELRYYNAHKNEFSQPEQIHLAEILIPTPGTPTDADIAAAQKKADDVAAQLAAGAKFEDLAKTVSGGPTAAQGGDLGMFKRGAGMLAQVLEDKTFPLKAGENTAPIRTRQGFVILKVTEHTAAGVPPLEQIEPQVQEAMYSEQMNPALRAYLTKLREDAYIDLRPGYADSGSSGRQTSFVFTAYTPPAPKKKVNKSRFDTAKTGRLAQAPKDGAQLASLPLDKNGKPKKIKREKVRYGQAPRTALPAAPEDQVANTGAQQEAAPGTAIAPVDSNPLSQANADAAAAAAAANVDPLAPKAQVADHKSRYSAKQKEFEQAKVDRKAAFAREKAAAMPDAPQEEEVQSRKVQSSALGLNGNNGKKKVKRKKGEEKKRIQQTVQAPSETQKEVNSQRNDDGTYKSPVPPGTGDTTNR</sequence>
<dbReference type="PROSITE" id="PS50198">
    <property type="entry name" value="PPIC_PPIASE_2"/>
    <property type="match status" value="1"/>
</dbReference>
<dbReference type="InterPro" id="IPR050280">
    <property type="entry name" value="OMP_Chaperone_SurA"/>
</dbReference>
<evidence type="ECO:0000313" key="7">
    <source>
        <dbReference type="Proteomes" id="UP000321820"/>
    </source>
</evidence>
<feature type="compositionally biased region" description="Polar residues" evidence="3">
    <location>
        <begin position="575"/>
        <end position="591"/>
    </location>
</feature>
<evidence type="ECO:0000256" key="1">
    <source>
        <dbReference type="ARBA" id="ARBA00022729"/>
    </source>
</evidence>
<dbReference type="PANTHER" id="PTHR47637:SF1">
    <property type="entry name" value="CHAPERONE SURA"/>
    <property type="match status" value="1"/>
</dbReference>
<evidence type="ECO:0000259" key="5">
    <source>
        <dbReference type="PROSITE" id="PS50198"/>
    </source>
</evidence>
<evidence type="ECO:0000256" key="3">
    <source>
        <dbReference type="SAM" id="MobiDB-lite"/>
    </source>
</evidence>
<dbReference type="OrthoDB" id="14196at2"/>
<feature type="signal peptide" evidence="4">
    <location>
        <begin position="1"/>
        <end position="34"/>
    </location>
</feature>
<protein>
    <submittedName>
        <fullName evidence="6">Peptidylprolyl isomerase</fullName>
    </submittedName>
</protein>
<dbReference type="Gene3D" id="1.10.4030.10">
    <property type="entry name" value="Porin chaperone SurA, peptide-binding domain"/>
    <property type="match status" value="1"/>
</dbReference>
<dbReference type="EMBL" id="CP042806">
    <property type="protein sequence ID" value="QEE28156.1"/>
    <property type="molecule type" value="Genomic_DNA"/>
</dbReference>
<dbReference type="SUPFAM" id="SSF54534">
    <property type="entry name" value="FKBP-like"/>
    <property type="match status" value="1"/>
</dbReference>
<name>A0A5B9EDG8_9BACT</name>
<gene>
    <name evidence="6" type="ORF">FTW19_09210</name>
</gene>
<dbReference type="Pfam" id="PF13624">
    <property type="entry name" value="SurA_N_3"/>
    <property type="match status" value="1"/>
</dbReference>
<accession>A0A5B9EDG8</accession>
<evidence type="ECO:0000313" key="6">
    <source>
        <dbReference type="EMBL" id="QEE28156.1"/>
    </source>
</evidence>
<dbReference type="Gene3D" id="3.10.50.40">
    <property type="match status" value="1"/>
</dbReference>
<feature type="domain" description="PpiC" evidence="5">
    <location>
        <begin position="215"/>
        <end position="318"/>
    </location>
</feature>
<feature type="region of interest" description="Disordered" evidence="3">
    <location>
        <begin position="496"/>
        <end position="612"/>
    </location>
</feature>